<sequence>MDTSARRRTWPRLLLVIPAAGLLVLGLVAGLLLMGVALPIVSARLPELHSALMVFGFVGTLISLERAVALRAAWAYAAPALLAAGTILALTPVPVIAGQAAIAVGMAVHALQYRAIWARQPMTATAIQGLGAVTGLVAAVVWCAGVPAPRLVPLLAVFLILTITGERLELARIAAPGIRAERLLFALSLALSAVAILSLTTPVVAVPVAGILLLGVVAWLLRYDVARATVRMPGLPRYVAVCLLAGYAWLAVAGAGWLLGGARTEGVIYDATTHAVFLGFVITMIMAHAPVILPAVLGVRIPYHVALYVPVALLQLSLLVRVVVGDAWGLTLGLRAGGIGAAVAILGFGVTVVVVLLRAGRAARAARTAPTRERSRGRVPA</sequence>
<feature type="transmembrane region" description="Helical" evidence="1">
    <location>
        <begin position="73"/>
        <end position="90"/>
    </location>
</feature>
<keyword evidence="1" id="KW-0472">Membrane</keyword>
<dbReference type="Proteomes" id="UP000319804">
    <property type="component" value="Unassembled WGS sequence"/>
</dbReference>
<proteinExistence type="predicted"/>
<dbReference type="AlphaFoldDB" id="A0A4Y3UHZ4"/>
<feature type="transmembrane region" description="Helical" evidence="1">
    <location>
        <begin position="271"/>
        <end position="293"/>
    </location>
</feature>
<feature type="transmembrane region" description="Helical" evidence="1">
    <location>
        <begin position="182"/>
        <end position="199"/>
    </location>
</feature>
<feature type="transmembrane region" description="Helical" evidence="1">
    <location>
        <begin position="235"/>
        <end position="259"/>
    </location>
</feature>
<reference evidence="2 3" key="1">
    <citation type="submission" date="2019-06" db="EMBL/GenBank/DDBJ databases">
        <title>Sequencing the genomes of 1000 actinobacteria strains.</title>
        <authorList>
            <person name="Klenk H.-P."/>
        </authorList>
    </citation>
    <scope>NUCLEOTIDE SEQUENCE [LARGE SCALE GENOMIC DNA]</scope>
    <source>
        <strain evidence="2 3">DSM 20427</strain>
    </source>
</reference>
<keyword evidence="1" id="KW-0812">Transmembrane</keyword>
<feature type="transmembrane region" description="Helical" evidence="1">
    <location>
        <begin position="151"/>
        <end position="170"/>
    </location>
</feature>
<feature type="transmembrane region" description="Helical" evidence="1">
    <location>
        <begin position="205"/>
        <end position="223"/>
    </location>
</feature>
<evidence type="ECO:0000313" key="2">
    <source>
        <dbReference type="EMBL" id="TQM98853.1"/>
    </source>
</evidence>
<keyword evidence="1" id="KW-1133">Transmembrane helix</keyword>
<protein>
    <submittedName>
        <fullName evidence="2">Uncharacterized protein</fullName>
    </submittedName>
</protein>
<dbReference type="EMBL" id="VFPS01000002">
    <property type="protein sequence ID" value="TQM98853.1"/>
    <property type="molecule type" value="Genomic_DNA"/>
</dbReference>
<name>A0A4Y3UHZ4_9MICO</name>
<feature type="transmembrane region" description="Helical" evidence="1">
    <location>
        <begin position="125"/>
        <end position="145"/>
    </location>
</feature>
<accession>A0A4Y3UHZ4</accession>
<comment type="caution">
    <text evidence="2">The sequence shown here is derived from an EMBL/GenBank/DDBJ whole genome shotgun (WGS) entry which is preliminary data.</text>
</comment>
<feature type="transmembrane region" description="Helical" evidence="1">
    <location>
        <begin position="48"/>
        <end position="64"/>
    </location>
</feature>
<gene>
    <name evidence="2" type="ORF">FHX68_1568</name>
</gene>
<feature type="transmembrane region" description="Helical" evidence="1">
    <location>
        <begin position="336"/>
        <end position="357"/>
    </location>
</feature>
<evidence type="ECO:0000256" key="1">
    <source>
        <dbReference type="SAM" id="Phobius"/>
    </source>
</evidence>
<dbReference type="RefSeq" id="WP_174799084.1">
    <property type="nucleotide sequence ID" value="NZ_BJNA01000010.1"/>
</dbReference>
<evidence type="ECO:0000313" key="3">
    <source>
        <dbReference type="Proteomes" id="UP000319804"/>
    </source>
</evidence>
<feature type="transmembrane region" description="Helical" evidence="1">
    <location>
        <begin position="305"/>
        <end position="324"/>
    </location>
</feature>
<feature type="transmembrane region" description="Helical" evidence="1">
    <location>
        <begin position="96"/>
        <end position="113"/>
    </location>
</feature>
<feature type="transmembrane region" description="Helical" evidence="1">
    <location>
        <begin position="12"/>
        <end position="42"/>
    </location>
</feature>
<keyword evidence="3" id="KW-1185">Reference proteome</keyword>
<organism evidence="2 3">
    <name type="scientific">Microbacterium lacticum</name>
    <dbReference type="NCBI Taxonomy" id="33885"/>
    <lineage>
        <taxon>Bacteria</taxon>
        <taxon>Bacillati</taxon>
        <taxon>Actinomycetota</taxon>
        <taxon>Actinomycetes</taxon>
        <taxon>Micrococcales</taxon>
        <taxon>Microbacteriaceae</taxon>
        <taxon>Microbacterium</taxon>
    </lineage>
</organism>